<protein>
    <recommendedName>
        <fullName evidence="1">WIYLD domain-containing protein</fullName>
    </recommendedName>
</protein>
<dbReference type="InterPro" id="IPR018848">
    <property type="entry name" value="WIYLD_domain"/>
</dbReference>
<evidence type="ECO:0000313" key="3">
    <source>
        <dbReference type="Proteomes" id="UP000257109"/>
    </source>
</evidence>
<dbReference type="STRING" id="157652.A0A371I038"/>
<proteinExistence type="predicted"/>
<accession>A0A371I038</accession>
<dbReference type="PANTHER" id="PTHR34271:SF1">
    <property type="entry name" value="NUCLEOLAR HISTONE METHYLTRANSFERASE-RELATED PROTEIN"/>
    <property type="match status" value="1"/>
</dbReference>
<dbReference type="Gene3D" id="1.10.8.850">
    <property type="entry name" value="Histone-lysine N methyltransferase , C-terminal domain-like"/>
    <property type="match status" value="1"/>
</dbReference>
<feature type="non-terminal residue" evidence="2">
    <location>
        <position position="1"/>
    </location>
</feature>
<feature type="non-terminal residue" evidence="2">
    <location>
        <position position="234"/>
    </location>
</feature>
<evidence type="ECO:0000313" key="2">
    <source>
        <dbReference type="EMBL" id="RDY08420.1"/>
    </source>
</evidence>
<keyword evidence="3" id="KW-1185">Reference proteome</keyword>
<dbReference type="EMBL" id="QJKJ01001276">
    <property type="protein sequence ID" value="RDY08420.1"/>
    <property type="molecule type" value="Genomic_DNA"/>
</dbReference>
<dbReference type="InterPro" id="IPR043017">
    <property type="entry name" value="WIYLD_dom_sf"/>
</dbReference>
<gene>
    <name evidence="2" type="ORF">CR513_07344</name>
</gene>
<reference evidence="2" key="1">
    <citation type="submission" date="2018-05" db="EMBL/GenBank/DDBJ databases">
        <title>Draft genome of Mucuna pruriens seed.</title>
        <authorList>
            <person name="Nnadi N.E."/>
            <person name="Vos R."/>
            <person name="Hasami M.H."/>
            <person name="Devisetty U.K."/>
            <person name="Aguiy J.C."/>
        </authorList>
    </citation>
    <scope>NUCLEOTIDE SEQUENCE [LARGE SCALE GENOMIC DNA]</scope>
    <source>
        <strain evidence="2">JCA_2017</strain>
    </source>
</reference>
<organism evidence="2 3">
    <name type="scientific">Mucuna pruriens</name>
    <name type="common">Velvet bean</name>
    <name type="synonym">Dolichos pruriens</name>
    <dbReference type="NCBI Taxonomy" id="157652"/>
    <lineage>
        <taxon>Eukaryota</taxon>
        <taxon>Viridiplantae</taxon>
        <taxon>Streptophyta</taxon>
        <taxon>Embryophyta</taxon>
        <taxon>Tracheophyta</taxon>
        <taxon>Spermatophyta</taxon>
        <taxon>Magnoliopsida</taxon>
        <taxon>eudicotyledons</taxon>
        <taxon>Gunneridae</taxon>
        <taxon>Pentapetalae</taxon>
        <taxon>rosids</taxon>
        <taxon>fabids</taxon>
        <taxon>Fabales</taxon>
        <taxon>Fabaceae</taxon>
        <taxon>Papilionoideae</taxon>
        <taxon>50 kb inversion clade</taxon>
        <taxon>NPAAA clade</taxon>
        <taxon>indigoferoid/millettioid clade</taxon>
        <taxon>Phaseoleae</taxon>
        <taxon>Mucuna</taxon>
    </lineage>
</organism>
<feature type="domain" description="WIYLD" evidence="1">
    <location>
        <begin position="9"/>
        <end position="71"/>
    </location>
</feature>
<dbReference type="Pfam" id="PF10440">
    <property type="entry name" value="WIYLD"/>
    <property type="match status" value="1"/>
</dbReference>
<evidence type="ECO:0000259" key="1">
    <source>
        <dbReference type="Pfam" id="PF10440"/>
    </source>
</evidence>
<dbReference type="Proteomes" id="UP000257109">
    <property type="component" value="Unassembled WGS sequence"/>
</dbReference>
<comment type="caution">
    <text evidence="2">The sequence shown here is derived from an EMBL/GenBank/DDBJ whole genome shotgun (WGS) entry which is preliminary data.</text>
</comment>
<dbReference type="PANTHER" id="PTHR34271">
    <property type="entry name" value="NUCLEOLAR HISTONE METHYLTRANSFERASE-RELATED PROTEIN"/>
    <property type="match status" value="1"/>
</dbReference>
<dbReference type="OrthoDB" id="1898570at2759"/>
<dbReference type="AlphaFoldDB" id="A0A371I038"/>
<name>A0A371I038_MUCPR</name>
<sequence>MAPRRRSTKRGQTRMDAALDAMAPYGFPSKLVRTTVQNLLKANVYGGNEGWIFIEDSGYTLLIDTLLEKQANPSPQVGLIEANPGDGPNEVTPAGCSSSALLAYSNTQTSNDTPLTNQGIDTVSAASGTGNELPIKGVDTAVSATSENGSELPFKSVDISSVTSETPIKASTISAEKESECQPTGNLALGENHGSKSPQLVTMLCHKRRRPFHGWISNDDEEEELIELPPAPLS</sequence>